<dbReference type="KEGG" id="mri:Mal4_21870"/>
<reference evidence="1 2" key="1">
    <citation type="submission" date="2019-02" db="EMBL/GenBank/DDBJ databases">
        <title>Deep-cultivation of Planctomycetes and their phenomic and genomic characterization uncovers novel biology.</title>
        <authorList>
            <person name="Wiegand S."/>
            <person name="Jogler M."/>
            <person name="Boedeker C."/>
            <person name="Pinto D."/>
            <person name="Vollmers J."/>
            <person name="Rivas-Marin E."/>
            <person name="Kohn T."/>
            <person name="Peeters S.H."/>
            <person name="Heuer A."/>
            <person name="Rast P."/>
            <person name="Oberbeckmann S."/>
            <person name="Bunk B."/>
            <person name="Jeske O."/>
            <person name="Meyerdierks A."/>
            <person name="Storesund J.E."/>
            <person name="Kallscheuer N."/>
            <person name="Luecker S."/>
            <person name="Lage O.M."/>
            <person name="Pohl T."/>
            <person name="Merkel B.J."/>
            <person name="Hornburger P."/>
            <person name="Mueller R.-W."/>
            <person name="Bruemmer F."/>
            <person name="Labrenz M."/>
            <person name="Spormann A.M."/>
            <person name="Op den Camp H."/>
            <person name="Overmann J."/>
            <person name="Amann R."/>
            <person name="Jetten M.S.M."/>
            <person name="Mascher T."/>
            <person name="Medema M.H."/>
            <person name="Devos D.P."/>
            <person name="Kaster A.-K."/>
            <person name="Ovreas L."/>
            <person name="Rohde M."/>
            <person name="Galperin M.Y."/>
            <person name="Jogler C."/>
        </authorList>
    </citation>
    <scope>NUCLEOTIDE SEQUENCE [LARGE SCALE GENOMIC DNA]</scope>
    <source>
        <strain evidence="1 2">Mal4</strain>
    </source>
</reference>
<sequence>MAGYGRSDRQCVALRPDERLIATRQAFLYASSALAILLPPPVRILRNWVESRQTRCINHNRARVCDGTRRTGMSNRDRPGRQ</sequence>
<dbReference type="AlphaFoldDB" id="A0A517Z5U9"/>
<proteinExistence type="predicted"/>
<keyword evidence="2" id="KW-1185">Reference proteome</keyword>
<gene>
    <name evidence="1" type="ORF">Mal4_21870</name>
</gene>
<accession>A0A517Z5U9</accession>
<protein>
    <submittedName>
        <fullName evidence="1">Uncharacterized protein</fullName>
    </submittedName>
</protein>
<dbReference type="Proteomes" id="UP000320496">
    <property type="component" value="Chromosome"/>
</dbReference>
<organism evidence="1 2">
    <name type="scientific">Maioricimonas rarisocia</name>
    <dbReference type="NCBI Taxonomy" id="2528026"/>
    <lineage>
        <taxon>Bacteria</taxon>
        <taxon>Pseudomonadati</taxon>
        <taxon>Planctomycetota</taxon>
        <taxon>Planctomycetia</taxon>
        <taxon>Planctomycetales</taxon>
        <taxon>Planctomycetaceae</taxon>
        <taxon>Maioricimonas</taxon>
    </lineage>
</organism>
<dbReference type="EMBL" id="CP036275">
    <property type="protein sequence ID" value="QDU37870.1"/>
    <property type="molecule type" value="Genomic_DNA"/>
</dbReference>
<name>A0A517Z5U9_9PLAN</name>
<evidence type="ECO:0000313" key="2">
    <source>
        <dbReference type="Proteomes" id="UP000320496"/>
    </source>
</evidence>
<evidence type="ECO:0000313" key="1">
    <source>
        <dbReference type="EMBL" id="QDU37870.1"/>
    </source>
</evidence>